<name>A0ABX0W2R7_9RHOB</name>
<feature type="compositionally biased region" description="Basic and acidic residues" evidence="1">
    <location>
        <begin position="1"/>
        <end position="21"/>
    </location>
</feature>
<evidence type="ECO:0000313" key="2">
    <source>
        <dbReference type="EMBL" id="NIZ59628.1"/>
    </source>
</evidence>
<dbReference type="EMBL" id="QHLQ01000001">
    <property type="protein sequence ID" value="NIZ59628.1"/>
    <property type="molecule type" value="Genomic_DNA"/>
</dbReference>
<dbReference type="RefSeq" id="WP_167681484.1">
    <property type="nucleotide sequence ID" value="NZ_QHLQ01000001.1"/>
</dbReference>
<comment type="caution">
    <text evidence="2">The sequence shown here is derived from an EMBL/GenBank/DDBJ whole genome shotgun (WGS) entry which is preliminary data.</text>
</comment>
<evidence type="ECO:0000313" key="3">
    <source>
        <dbReference type="Proteomes" id="UP001429564"/>
    </source>
</evidence>
<sequence>MEFRWLHHDTRPTLGRREAPSRGEGQARPGVAEQNEDAVVVFGGWAVGSQVFDHLTGPFDVLFASDYRDLDADLPDLSAYNRVSLVAWSFGVASYAHWQQGRDDPFARKVAVNGTLTPVNRRTGVPPVAMSKTIETLSEDAYLLFLERAFNAPQPKAGIDVAARQQELLAIEERGDAPDQCFDRVWVSADDKIFPAANQKRAWPQDKIRLIDAPHTPFGQFETWQEILA</sequence>
<reference evidence="2 3" key="1">
    <citation type="submission" date="2018-05" db="EMBL/GenBank/DDBJ databases">
        <authorList>
            <person name="Zhang Y.-J."/>
        </authorList>
    </citation>
    <scope>NUCLEOTIDE SEQUENCE [LARGE SCALE GENOMIC DNA]</scope>
    <source>
        <strain evidence="2 3">CY04</strain>
    </source>
</reference>
<dbReference type="InterPro" id="IPR007398">
    <property type="entry name" value="BioG"/>
</dbReference>
<proteinExistence type="predicted"/>
<dbReference type="Proteomes" id="UP001429564">
    <property type="component" value="Unassembled WGS sequence"/>
</dbReference>
<gene>
    <name evidence="2" type="ORF">DL239_01415</name>
</gene>
<protein>
    <submittedName>
        <fullName evidence="2">DUF452 domain-containing protein</fullName>
    </submittedName>
</protein>
<evidence type="ECO:0000256" key="1">
    <source>
        <dbReference type="SAM" id="MobiDB-lite"/>
    </source>
</evidence>
<feature type="region of interest" description="Disordered" evidence="1">
    <location>
        <begin position="1"/>
        <end position="32"/>
    </location>
</feature>
<dbReference type="Pfam" id="PF04301">
    <property type="entry name" value="BioG"/>
    <property type="match status" value="1"/>
</dbReference>
<keyword evidence="3" id="KW-1185">Reference proteome</keyword>
<organism evidence="2 3">
    <name type="scientific">Parasedimentitalea denitrificans</name>
    <dbReference type="NCBI Taxonomy" id="2211118"/>
    <lineage>
        <taxon>Bacteria</taxon>
        <taxon>Pseudomonadati</taxon>
        <taxon>Pseudomonadota</taxon>
        <taxon>Alphaproteobacteria</taxon>
        <taxon>Rhodobacterales</taxon>
        <taxon>Paracoccaceae</taxon>
        <taxon>Parasedimentitalea</taxon>
    </lineage>
</organism>
<accession>A0ABX0W2R7</accession>